<organism evidence="1 2">
    <name type="scientific">Thelephora ganbajun</name>
    <name type="common">Ganba fungus</name>
    <dbReference type="NCBI Taxonomy" id="370292"/>
    <lineage>
        <taxon>Eukaryota</taxon>
        <taxon>Fungi</taxon>
        <taxon>Dikarya</taxon>
        <taxon>Basidiomycota</taxon>
        <taxon>Agaricomycotina</taxon>
        <taxon>Agaricomycetes</taxon>
        <taxon>Thelephorales</taxon>
        <taxon>Thelephoraceae</taxon>
        <taxon>Thelephora</taxon>
    </lineage>
</organism>
<accession>A0ACB6ZKU5</accession>
<sequence length="72" mass="7975">MAATTALREALNQGISDSSGRVCRLKALYANSHILKTVPYFNDRESTATLDATRLGPHRVVQRFQGSSRRRG</sequence>
<gene>
    <name evidence="1" type="ORF">BDM02DRAFT_3112835</name>
</gene>
<dbReference type="Proteomes" id="UP000886501">
    <property type="component" value="Unassembled WGS sequence"/>
</dbReference>
<feature type="non-terminal residue" evidence="1">
    <location>
        <position position="72"/>
    </location>
</feature>
<name>A0ACB6ZKU5_THEGA</name>
<keyword evidence="2" id="KW-1185">Reference proteome</keyword>
<protein>
    <submittedName>
        <fullName evidence="1">Uncharacterized protein</fullName>
    </submittedName>
</protein>
<reference evidence="1" key="2">
    <citation type="journal article" date="2020" name="Nat. Commun.">
        <title>Large-scale genome sequencing of mycorrhizal fungi provides insights into the early evolution of symbiotic traits.</title>
        <authorList>
            <person name="Miyauchi S."/>
            <person name="Kiss E."/>
            <person name="Kuo A."/>
            <person name="Drula E."/>
            <person name="Kohler A."/>
            <person name="Sanchez-Garcia M."/>
            <person name="Morin E."/>
            <person name="Andreopoulos B."/>
            <person name="Barry K.W."/>
            <person name="Bonito G."/>
            <person name="Buee M."/>
            <person name="Carver A."/>
            <person name="Chen C."/>
            <person name="Cichocki N."/>
            <person name="Clum A."/>
            <person name="Culley D."/>
            <person name="Crous P.W."/>
            <person name="Fauchery L."/>
            <person name="Girlanda M."/>
            <person name="Hayes R.D."/>
            <person name="Keri Z."/>
            <person name="LaButti K."/>
            <person name="Lipzen A."/>
            <person name="Lombard V."/>
            <person name="Magnuson J."/>
            <person name="Maillard F."/>
            <person name="Murat C."/>
            <person name="Nolan M."/>
            <person name="Ohm R.A."/>
            <person name="Pangilinan J."/>
            <person name="Pereira M.F."/>
            <person name="Perotto S."/>
            <person name="Peter M."/>
            <person name="Pfister S."/>
            <person name="Riley R."/>
            <person name="Sitrit Y."/>
            <person name="Stielow J.B."/>
            <person name="Szollosi G."/>
            <person name="Zifcakova L."/>
            <person name="Stursova M."/>
            <person name="Spatafora J.W."/>
            <person name="Tedersoo L."/>
            <person name="Vaario L.M."/>
            <person name="Yamada A."/>
            <person name="Yan M."/>
            <person name="Wang P."/>
            <person name="Xu J."/>
            <person name="Bruns T."/>
            <person name="Baldrian P."/>
            <person name="Vilgalys R."/>
            <person name="Dunand C."/>
            <person name="Henrissat B."/>
            <person name="Grigoriev I.V."/>
            <person name="Hibbett D."/>
            <person name="Nagy L.G."/>
            <person name="Martin F.M."/>
        </authorList>
    </citation>
    <scope>NUCLEOTIDE SEQUENCE</scope>
    <source>
        <strain evidence="1">P2</strain>
    </source>
</reference>
<proteinExistence type="predicted"/>
<comment type="caution">
    <text evidence="1">The sequence shown here is derived from an EMBL/GenBank/DDBJ whole genome shotgun (WGS) entry which is preliminary data.</text>
</comment>
<evidence type="ECO:0000313" key="2">
    <source>
        <dbReference type="Proteomes" id="UP000886501"/>
    </source>
</evidence>
<dbReference type="EMBL" id="MU117990">
    <property type="protein sequence ID" value="KAF9650021.1"/>
    <property type="molecule type" value="Genomic_DNA"/>
</dbReference>
<evidence type="ECO:0000313" key="1">
    <source>
        <dbReference type="EMBL" id="KAF9650021.1"/>
    </source>
</evidence>
<reference evidence="1" key="1">
    <citation type="submission" date="2019-10" db="EMBL/GenBank/DDBJ databases">
        <authorList>
            <consortium name="DOE Joint Genome Institute"/>
            <person name="Kuo A."/>
            <person name="Miyauchi S."/>
            <person name="Kiss E."/>
            <person name="Drula E."/>
            <person name="Kohler A."/>
            <person name="Sanchez-Garcia M."/>
            <person name="Andreopoulos B."/>
            <person name="Barry K.W."/>
            <person name="Bonito G."/>
            <person name="Buee M."/>
            <person name="Carver A."/>
            <person name="Chen C."/>
            <person name="Cichocki N."/>
            <person name="Clum A."/>
            <person name="Culley D."/>
            <person name="Crous P.W."/>
            <person name="Fauchery L."/>
            <person name="Girlanda M."/>
            <person name="Hayes R."/>
            <person name="Keri Z."/>
            <person name="Labutti K."/>
            <person name="Lipzen A."/>
            <person name="Lombard V."/>
            <person name="Magnuson J."/>
            <person name="Maillard F."/>
            <person name="Morin E."/>
            <person name="Murat C."/>
            <person name="Nolan M."/>
            <person name="Ohm R."/>
            <person name="Pangilinan J."/>
            <person name="Pereira M."/>
            <person name="Perotto S."/>
            <person name="Peter M."/>
            <person name="Riley R."/>
            <person name="Sitrit Y."/>
            <person name="Stielow B."/>
            <person name="Szollosi G."/>
            <person name="Zifcakova L."/>
            <person name="Stursova M."/>
            <person name="Spatafora J.W."/>
            <person name="Tedersoo L."/>
            <person name="Vaario L.-M."/>
            <person name="Yamada A."/>
            <person name="Yan M."/>
            <person name="Wang P."/>
            <person name="Xu J."/>
            <person name="Bruns T."/>
            <person name="Baldrian P."/>
            <person name="Vilgalys R."/>
            <person name="Henrissat B."/>
            <person name="Grigoriev I.V."/>
            <person name="Hibbett D."/>
            <person name="Nagy L.G."/>
            <person name="Martin F.M."/>
        </authorList>
    </citation>
    <scope>NUCLEOTIDE SEQUENCE</scope>
    <source>
        <strain evidence="1">P2</strain>
    </source>
</reference>